<dbReference type="SMART" id="SM00512">
    <property type="entry name" value="Skp1"/>
    <property type="match status" value="1"/>
</dbReference>
<keyword evidence="7" id="KW-1185">Reference proteome</keyword>
<dbReference type="SUPFAM" id="SSF54695">
    <property type="entry name" value="POZ domain"/>
    <property type="match status" value="1"/>
</dbReference>
<dbReference type="InParanoid" id="A0A2G5DQI4"/>
<dbReference type="InterPro" id="IPR011333">
    <property type="entry name" value="SKP1/BTB/POZ_sf"/>
</dbReference>
<sequence length="198" mass="22569">MEEALSTKDVDKGLAVPAVEGSETKKNKVIHIHPPSSSISVNVGEEPVKKLTLSTSDNYIFVVPQTVMFKSQLIKNMVENGYVDVDNDEIPLHNVTRCTLLKVIQYCYQHVYYPKFWEEKALKKWDAEFIGAADVSTTLYNLTMAANYLDIKCLLELCAKQVADMIKGITTDEIRKILNIKNDFTPEEDTQYQKFRLL</sequence>
<dbReference type="InterPro" id="IPR001232">
    <property type="entry name" value="SKP1-like"/>
</dbReference>
<feature type="domain" description="SKP1 component dimerisation" evidence="4">
    <location>
        <begin position="152"/>
        <end position="191"/>
    </location>
</feature>
<dbReference type="InterPro" id="IPR016073">
    <property type="entry name" value="Skp1_comp_POZ"/>
</dbReference>
<dbReference type="EMBL" id="KZ305033">
    <property type="protein sequence ID" value="PIA45785.1"/>
    <property type="molecule type" value="Genomic_DNA"/>
</dbReference>
<dbReference type="AlphaFoldDB" id="A0A2G5DQI4"/>
<dbReference type="GO" id="GO:0006511">
    <property type="term" value="P:ubiquitin-dependent protein catabolic process"/>
    <property type="evidence" value="ECO:0007669"/>
    <property type="project" value="InterPro"/>
</dbReference>
<dbReference type="Pfam" id="PF01466">
    <property type="entry name" value="Skp1"/>
    <property type="match status" value="1"/>
</dbReference>
<dbReference type="Proteomes" id="UP000230069">
    <property type="component" value="Unassembled WGS sequence"/>
</dbReference>
<dbReference type="UniPathway" id="UPA00143"/>
<evidence type="ECO:0000313" key="7">
    <source>
        <dbReference type="Proteomes" id="UP000230069"/>
    </source>
</evidence>
<name>A0A2G5DQI4_AQUCA</name>
<evidence type="ECO:0000313" key="6">
    <source>
        <dbReference type="EMBL" id="PIA45785.1"/>
    </source>
</evidence>
<dbReference type="PANTHER" id="PTHR11165">
    <property type="entry name" value="SKP1"/>
    <property type="match status" value="1"/>
</dbReference>
<dbReference type="InterPro" id="IPR016897">
    <property type="entry name" value="SKP1"/>
</dbReference>
<dbReference type="Pfam" id="PF03931">
    <property type="entry name" value="Skp1_POZ"/>
    <property type="match status" value="1"/>
</dbReference>
<proteinExistence type="inferred from homology"/>
<dbReference type="InterPro" id="IPR036296">
    <property type="entry name" value="SKP1-like_dim_sf"/>
</dbReference>
<reference evidence="6 7" key="1">
    <citation type="submission" date="2017-09" db="EMBL/GenBank/DDBJ databases">
        <title>WGS assembly of Aquilegia coerulea Goldsmith.</title>
        <authorList>
            <person name="Hodges S."/>
            <person name="Kramer E."/>
            <person name="Nordborg M."/>
            <person name="Tomkins J."/>
            <person name="Borevitz J."/>
            <person name="Derieg N."/>
            <person name="Yan J."/>
            <person name="Mihaltcheva S."/>
            <person name="Hayes R.D."/>
            <person name="Rokhsar D."/>
        </authorList>
    </citation>
    <scope>NUCLEOTIDE SEQUENCE [LARGE SCALE GENOMIC DNA]</scope>
    <source>
        <strain evidence="7">cv. Goldsmith</strain>
    </source>
</reference>
<dbReference type="InterPro" id="IPR016072">
    <property type="entry name" value="Skp1_comp_dimer"/>
</dbReference>
<evidence type="ECO:0000256" key="2">
    <source>
        <dbReference type="ARBA" id="ARBA00009993"/>
    </source>
</evidence>
<evidence type="ECO:0000256" key="1">
    <source>
        <dbReference type="ARBA" id="ARBA00004906"/>
    </source>
</evidence>
<gene>
    <name evidence="6" type="ORF">AQUCO_01600196v1</name>
</gene>
<organism evidence="6 7">
    <name type="scientific">Aquilegia coerulea</name>
    <name type="common">Rocky mountain columbine</name>
    <dbReference type="NCBI Taxonomy" id="218851"/>
    <lineage>
        <taxon>Eukaryota</taxon>
        <taxon>Viridiplantae</taxon>
        <taxon>Streptophyta</taxon>
        <taxon>Embryophyta</taxon>
        <taxon>Tracheophyta</taxon>
        <taxon>Spermatophyta</taxon>
        <taxon>Magnoliopsida</taxon>
        <taxon>Ranunculales</taxon>
        <taxon>Ranunculaceae</taxon>
        <taxon>Thalictroideae</taxon>
        <taxon>Aquilegia</taxon>
    </lineage>
</organism>
<evidence type="ECO:0008006" key="8">
    <source>
        <dbReference type="Google" id="ProtNLM"/>
    </source>
</evidence>
<accession>A0A2G5DQI4</accession>
<dbReference type="Gene3D" id="3.30.710.10">
    <property type="entry name" value="Potassium Channel Kv1.1, Chain A"/>
    <property type="match status" value="1"/>
</dbReference>
<evidence type="ECO:0000256" key="3">
    <source>
        <dbReference type="ARBA" id="ARBA00022786"/>
    </source>
</evidence>
<dbReference type="GO" id="GO:0016567">
    <property type="term" value="P:protein ubiquitination"/>
    <property type="evidence" value="ECO:0007669"/>
    <property type="project" value="UniProtKB-UniPathway"/>
</dbReference>
<dbReference type="SUPFAM" id="SSF81382">
    <property type="entry name" value="Skp1 dimerisation domain-like"/>
    <property type="match status" value="1"/>
</dbReference>
<protein>
    <recommendedName>
        <fullName evidence="8">SKP1-like protein</fullName>
    </recommendedName>
</protein>
<comment type="similarity">
    <text evidence="2">Belongs to the SKP1 family.</text>
</comment>
<evidence type="ECO:0000259" key="5">
    <source>
        <dbReference type="Pfam" id="PF03931"/>
    </source>
</evidence>
<comment type="pathway">
    <text evidence="1">Protein modification; protein ubiquitination.</text>
</comment>
<dbReference type="STRING" id="218851.A0A2G5DQI4"/>
<feature type="domain" description="SKP1 component POZ" evidence="5">
    <location>
        <begin position="49"/>
        <end position="111"/>
    </location>
</feature>
<keyword evidence="3" id="KW-0833">Ubl conjugation pathway</keyword>
<dbReference type="OrthoDB" id="7827685at2759"/>
<evidence type="ECO:0000259" key="4">
    <source>
        <dbReference type="Pfam" id="PF01466"/>
    </source>
</evidence>
<dbReference type="GO" id="GO:0009867">
    <property type="term" value="P:jasmonic acid mediated signaling pathway"/>
    <property type="evidence" value="ECO:0007669"/>
    <property type="project" value="UniProtKB-ARBA"/>
</dbReference>